<dbReference type="Proteomes" id="UP000502345">
    <property type="component" value="Chromosome"/>
</dbReference>
<dbReference type="EMBL" id="CP050124">
    <property type="protein sequence ID" value="QIP38516.1"/>
    <property type="molecule type" value="Genomic_DNA"/>
</dbReference>
<reference evidence="4" key="3">
    <citation type="submission" date="2023-08" db="EMBL/GenBank/DDBJ databases">
        <title>Isolation and Characterization of Rhodococcus erythropolis MGMM8.</title>
        <authorList>
            <person name="Diabankana R.G.C."/>
            <person name="Afordoanyi D.M."/>
            <person name="Validov S.Z."/>
        </authorList>
    </citation>
    <scope>NUCLEOTIDE SEQUENCE</scope>
    <source>
        <strain evidence="4">MGMM8</strain>
    </source>
</reference>
<dbReference type="EMBL" id="JAECSB010000083">
    <property type="protein sequence ID" value="MBH5145568.1"/>
    <property type="molecule type" value="Genomic_DNA"/>
</dbReference>
<dbReference type="Proteomes" id="UP000627573">
    <property type="component" value="Unassembled WGS sequence"/>
</dbReference>
<sequence length="48" mass="5098">MTEKDNNDQSPKGGHPGPVDKGGDGGMATREQAPELVEETSEKKSDDK</sequence>
<name>A0A1F2PPB0_RHOER</name>
<evidence type="ECO:0000313" key="3">
    <source>
        <dbReference type="EMBL" id="QIP38516.1"/>
    </source>
</evidence>
<accession>A0A1F2PPB0</accession>
<evidence type="ECO:0000313" key="4">
    <source>
        <dbReference type="EMBL" id="WGV50747.2"/>
    </source>
</evidence>
<keyword evidence="6" id="KW-1185">Reference proteome</keyword>
<evidence type="ECO:0000313" key="2">
    <source>
        <dbReference type="EMBL" id="MBH5145568.1"/>
    </source>
</evidence>
<evidence type="ECO:0000313" key="5">
    <source>
        <dbReference type="Proteomes" id="UP000502345"/>
    </source>
</evidence>
<gene>
    <name evidence="3" type="ORF">G9444_1272</name>
    <name evidence="2" type="ORF">I3517_23510</name>
    <name evidence="4" type="ORF">QIE55_05850</name>
</gene>
<organism evidence="2 6">
    <name type="scientific">Rhodococcus erythropolis</name>
    <name type="common">Arthrobacter picolinophilus</name>
    <dbReference type="NCBI Taxonomy" id="1833"/>
    <lineage>
        <taxon>Bacteria</taxon>
        <taxon>Bacillati</taxon>
        <taxon>Actinomycetota</taxon>
        <taxon>Actinomycetes</taxon>
        <taxon>Mycobacteriales</taxon>
        <taxon>Nocardiaceae</taxon>
        <taxon>Rhodococcus</taxon>
        <taxon>Rhodococcus erythropolis group</taxon>
    </lineage>
</organism>
<dbReference type="GeneID" id="66899796"/>
<dbReference type="Proteomes" id="UP001230933">
    <property type="component" value="Chromosome"/>
</dbReference>
<evidence type="ECO:0000256" key="1">
    <source>
        <dbReference type="SAM" id="MobiDB-lite"/>
    </source>
</evidence>
<dbReference type="AlphaFoldDB" id="A0A1F2PPB0"/>
<protein>
    <submittedName>
        <fullName evidence="2">Uncharacterized protein</fullName>
    </submittedName>
</protein>
<dbReference type="RefSeq" id="WP_019747202.1">
    <property type="nucleotide sequence ID" value="NZ_AP018733.1"/>
</dbReference>
<reference evidence="2 6" key="2">
    <citation type="submission" date="2020-12" db="EMBL/GenBank/DDBJ databases">
        <title>Draft genome sequence of furan degrading bacterial strain FUR100.</title>
        <authorList>
            <person name="Woiski C."/>
        </authorList>
    </citation>
    <scope>NUCLEOTIDE SEQUENCE [LARGE SCALE GENOMIC DNA]</scope>
    <source>
        <strain evidence="2 6">FUR100</strain>
    </source>
</reference>
<evidence type="ECO:0000313" key="6">
    <source>
        <dbReference type="Proteomes" id="UP000627573"/>
    </source>
</evidence>
<dbReference type="EMBL" id="CP124545">
    <property type="protein sequence ID" value="WGV50747.2"/>
    <property type="molecule type" value="Genomic_DNA"/>
</dbReference>
<reference evidence="3 5" key="1">
    <citation type="submission" date="2020-03" db="EMBL/GenBank/DDBJ databases">
        <title>Screen low temperature-resistant strains for efficient degradation of petroleum hydrocarbons under the low temperature.</title>
        <authorList>
            <person name="Wang Y."/>
            <person name="Chen J."/>
        </authorList>
    </citation>
    <scope>NUCLEOTIDE SEQUENCE [LARGE SCALE GENOMIC DNA]</scope>
    <source>
        <strain evidence="3 5">KB1</strain>
    </source>
</reference>
<feature type="region of interest" description="Disordered" evidence="1">
    <location>
        <begin position="1"/>
        <end position="48"/>
    </location>
</feature>
<proteinExistence type="predicted"/>